<dbReference type="InterPro" id="IPR036661">
    <property type="entry name" value="Luciferase-like_sf"/>
</dbReference>
<dbReference type="InterPro" id="IPR029058">
    <property type="entry name" value="AB_hydrolase_fold"/>
</dbReference>
<keyword evidence="2" id="KW-0597">Phosphoprotein</keyword>
<dbReference type="GO" id="GO:0016705">
    <property type="term" value="F:oxidoreductase activity, acting on paired donors, with incorporation or reduction of molecular oxygen"/>
    <property type="evidence" value="ECO:0007669"/>
    <property type="project" value="InterPro"/>
</dbReference>
<dbReference type="Proteomes" id="UP001296776">
    <property type="component" value="Unassembled WGS sequence"/>
</dbReference>
<keyword evidence="9" id="KW-1185">Reference proteome</keyword>
<dbReference type="PROSITE" id="PS50075">
    <property type="entry name" value="CARRIER"/>
    <property type="match status" value="1"/>
</dbReference>
<dbReference type="PROSITE" id="PS52019">
    <property type="entry name" value="PKS_MFAS_DH"/>
    <property type="match status" value="1"/>
</dbReference>
<dbReference type="SUPFAM" id="SSF53474">
    <property type="entry name" value="alpha/beta-Hydrolases"/>
    <property type="match status" value="1"/>
</dbReference>
<keyword evidence="3" id="KW-0560">Oxidoreductase</keyword>
<dbReference type="Pfam" id="PF00550">
    <property type="entry name" value="PP-binding"/>
    <property type="match status" value="1"/>
</dbReference>
<dbReference type="GO" id="GO:0031177">
    <property type="term" value="F:phosphopantetheine binding"/>
    <property type="evidence" value="ECO:0007669"/>
    <property type="project" value="InterPro"/>
</dbReference>
<dbReference type="Pfam" id="PF00975">
    <property type="entry name" value="Thioesterase"/>
    <property type="match status" value="1"/>
</dbReference>
<evidence type="ECO:0000256" key="4">
    <source>
        <dbReference type="ARBA" id="ARBA00023033"/>
    </source>
</evidence>
<dbReference type="InterPro" id="IPR001031">
    <property type="entry name" value="Thioesterase"/>
</dbReference>
<protein>
    <recommendedName>
        <fullName evidence="10">Carrier domain-containing protein</fullName>
    </recommendedName>
</protein>
<dbReference type="NCBIfam" id="TIGR04020">
    <property type="entry name" value="seco_metab_LLM"/>
    <property type="match status" value="1"/>
</dbReference>
<dbReference type="RefSeq" id="WP_200346704.1">
    <property type="nucleotide sequence ID" value="NZ_NRSJ01000023.1"/>
</dbReference>
<sequence length="884" mass="96156">MDIGLFFFSSDEEASSLGKYDLVLHAARFADSHGLSAIWVPERHFASLGCLYPNPLVLLAACARETSRIALGTGSLVLPLHDPLRVAEELSMVDNLSQGRVRPAFASGWTPADFCFFPERYAKRHAYLESAIQSVRQLWRGETIERTAGDGQRVAVRIFPTPVQPQLPVAVTAAGNPATFEMAGRIGANLLTHMLDQDESGLKERIALYRRARGDAGHDPMAGRVTLMLHTFLGADHDQTRDAARAPLCNYLRANAGLLKGLAASRGRTANIDALPASEVDAFIGFLVDRFAAARALIGQPDRLIGFVERLAQAGVNEIASLLDFGPSTSEICDRLKYIATLAEAVREIRPMPADVAYEQPRSPIDAIRGRCPERLDGQGFYALAERFGATLGPSFKGIREVWLGTNEALARIEVPRGWNERPAGILRGRSIAIHNALMLPALLFGRALLEGQEDQASFMILPTGFTSHRELAELGPVIWAHMRRAEGATRPTQNQRRTVAGDVDMLAPDGTILIEVRGFGYAVLGDVDQSPSETASAIDVSDSVPPAAVTFKDASDLERLLRERVASVIGFRASEIAPSEPLRNLGLDSIMAIELRGVIERDLGYRVSIVRFLEGVTIRDLAAEIAIKPPQAIPNSPVEEGPQVVWLRQAHQGPCLVLVHALDGELFVYAPLLARLQADVPIVGLRLGTTVPEAVVTISELAAHYIEALDAQDLSGPYVMAGWSLGGALAQEMARQLEGQGRGADVALVMLIDVLAKAEDHSALFSPEKDLNSAQQVLDRLVERGASPDTLDPQKVHILFEARRRHQPNPYRGSMVLLRATEAPQPLMRDPGLGWSALSDRLEVVPIPGDHFTILSEPNISVLAQRIRHLLHKLATPGAKHEP</sequence>
<evidence type="ECO:0000256" key="5">
    <source>
        <dbReference type="PROSITE-ProRule" id="PRU01363"/>
    </source>
</evidence>
<feature type="region of interest" description="C-terminal hotdog fold" evidence="5">
    <location>
        <begin position="373"/>
        <end position="531"/>
    </location>
</feature>
<dbReference type="PANTHER" id="PTHR30137:SF8">
    <property type="entry name" value="BLR5498 PROTEIN"/>
    <property type="match status" value="1"/>
</dbReference>
<feature type="region of interest" description="N-terminal hotdog fold" evidence="5">
    <location>
        <begin position="206"/>
        <end position="353"/>
    </location>
</feature>
<proteinExistence type="predicted"/>
<evidence type="ECO:0008006" key="10">
    <source>
        <dbReference type="Google" id="ProtNLM"/>
    </source>
</evidence>
<dbReference type="InterPro" id="IPR009081">
    <property type="entry name" value="PP-bd_ACP"/>
</dbReference>
<evidence type="ECO:0000256" key="3">
    <source>
        <dbReference type="ARBA" id="ARBA00023002"/>
    </source>
</evidence>
<dbReference type="InterPro" id="IPR036736">
    <property type="entry name" value="ACP-like_sf"/>
</dbReference>
<dbReference type="SUPFAM" id="SSF47336">
    <property type="entry name" value="ACP-like"/>
    <property type="match status" value="1"/>
</dbReference>
<dbReference type="InterPro" id="IPR020806">
    <property type="entry name" value="PKS_PP-bd"/>
</dbReference>
<reference evidence="8" key="1">
    <citation type="submission" date="2017-08" db="EMBL/GenBank/DDBJ databases">
        <authorList>
            <person name="Imhoff J.F."/>
            <person name="Rahn T."/>
            <person name="Kuenzel S."/>
            <person name="Neulinger S.C."/>
        </authorList>
    </citation>
    <scope>NUCLEOTIDE SEQUENCE</scope>
    <source>
        <strain evidence="8">DSM 11080</strain>
    </source>
</reference>
<name>A0AAJ0XB26_9GAMM</name>
<keyword evidence="1" id="KW-0596">Phosphopantetheine</keyword>
<dbReference type="SMART" id="SM00824">
    <property type="entry name" value="PKS_TE"/>
    <property type="match status" value="1"/>
</dbReference>
<dbReference type="InterPro" id="IPR011251">
    <property type="entry name" value="Luciferase-like_dom"/>
</dbReference>
<feature type="domain" description="PKS/mFAS DH" evidence="7">
    <location>
        <begin position="206"/>
        <end position="531"/>
    </location>
</feature>
<dbReference type="PANTHER" id="PTHR30137">
    <property type="entry name" value="LUCIFERASE-LIKE MONOOXYGENASE"/>
    <property type="match status" value="1"/>
</dbReference>
<dbReference type="Gene3D" id="3.10.129.110">
    <property type="entry name" value="Polyketide synthase dehydratase"/>
    <property type="match status" value="1"/>
</dbReference>
<dbReference type="Gene3D" id="1.10.1200.10">
    <property type="entry name" value="ACP-like"/>
    <property type="match status" value="1"/>
</dbReference>
<evidence type="ECO:0000259" key="6">
    <source>
        <dbReference type="PROSITE" id="PS50075"/>
    </source>
</evidence>
<reference evidence="8" key="2">
    <citation type="journal article" date="2020" name="Microorganisms">
        <title>Osmotic Adaptation and Compatible Solute Biosynthesis of Phototrophic Bacteria as Revealed from Genome Analyses.</title>
        <authorList>
            <person name="Imhoff J.F."/>
            <person name="Rahn T."/>
            <person name="Kunzel S."/>
            <person name="Keller A."/>
            <person name="Neulinger S.C."/>
        </authorList>
    </citation>
    <scope>NUCLEOTIDE SEQUENCE</scope>
    <source>
        <strain evidence="8">DSM 11080</strain>
    </source>
</reference>
<evidence type="ECO:0000313" key="8">
    <source>
        <dbReference type="EMBL" id="MBK1705487.1"/>
    </source>
</evidence>
<dbReference type="SMART" id="SM00823">
    <property type="entry name" value="PKS_PP"/>
    <property type="match status" value="1"/>
</dbReference>
<dbReference type="InterPro" id="IPR042104">
    <property type="entry name" value="PKS_dehydratase_sf"/>
</dbReference>
<dbReference type="Gene3D" id="3.20.20.30">
    <property type="entry name" value="Luciferase-like domain"/>
    <property type="match status" value="1"/>
</dbReference>
<keyword evidence="4" id="KW-0503">Monooxygenase</keyword>
<dbReference type="Gene3D" id="3.40.50.1820">
    <property type="entry name" value="alpha/beta hydrolase"/>
    <property type="match status" value="1"/>
</dbReference>
<evidence type="ECO:0000256" key="2">
    <source>
        <dbReference type="ARBA" id="ARBA00022553"/>
    </source>
</evidence>
<accession>A0AAJ0XB26</accession>
<dbReference type="InterPro" id="IPR024011">
    <property type="entry name" value="Biosynth_lucif-like_mOase_dom"/>
</dbReference>
<evidence type="ECO:0000259" key="7">
    <source>
        <dbReference type="PROSITE" id="PS52019"/>
    </source>
</evidence>
<comment type="caution">
    <text evidence="8">The sequence shown here is derived from an EMBL/GenBank/DDBJ whole genome shotgun (WGS) entry which is preliminary data.</text>
</comment>
<dbReference type="Pfam" id="PF00296">
    <property type="entry name" value="Bac_luciferase"/>
    <property type="match status" value="1"/>
</dbReference>
<dbReference type="InterPro" id="IPR049900">
    <property type="entry name" value="PKS_mFAS_DH"/>
</dbReference>
<evidence type="ECO:0000256" key="1">
    <source>
        <dbReference type="ARBA" id="ARBA00022450"/>
    </source>
</evidence>
<comment type="caution">
    <text evidence="5">Lacks conserved residue(s) required for the propagation of feature annotation.</text>
</comment>
<dbReference type="AlphaFoldDB" id="A0AAJ0XB26"/>
<dbReference type="Pfam" id="PF14765">
    <property type="entry name" value="PS-DH"/>
    <property type="match status" value="1"/>
</dbReference>
<dbReference type="InterPro" id="IPR049551">
    <property type="entry name" value="PKS_DH_C"/>
</dbReference>
<dbReference type="GO" id="GO:0004497">
    <property type="term" value="F:monooxygenase activity"/>
    <property type="evidence" value="ECO:0007669"/>
    <property type="project" value="UniProtKB-KW"/>
</dbReference>
<dbReference type="SUPFAM" id="SSF51679">
    <property type="entry name" value="Bacterial luciferase-like"/>
    <property type="match status" value="1"/>
</dbReference>
<dbReference type="GO" id="GO:0005829">
    <property type="term" value="C:cytosol"/>
    <property type="evidence" value="ECO:0007669"/>
    <property type="project" value="TreeGrafter"/>
</dbReference>
<dbReference type="EMBL" id="NRSJ01000023">
    <property type="protein sequence ID" value="MBK1705487.1"/>
    <property type="molecule type" value="Genomic_DNA"/>
</dbReference>
<evidence type="ECO:0000313" key="9">
    <source>
        <dbReference type="Proteomes" id="UP001296776"/>
    </source>
</evidence>
<dbReference type="InterPro" id="IPR050766">
    <property type="entry name" value="Bact_Lucif_Oxidored"/>
</dbReference>
<organism evidence="8 9">
    <name type="scientific">Halochromatium glycolicum</name>
    <dbReference type="NCBI Taxonomy" id="85075"/>
    <lineage>
        <taxon>Bacteria</taxon>
        <taxon>Pseudomonadati</taxon>
        <taxon>Pseudomonadota</taxon>
        <taxon>Gammaproteobacteria</taxon>
        <taxon>Chromatiales</taxon>
        <taxon>Chromatiaceae</taxon>
        <taxon>Halochromatium</taxon>
    </lineage>
</organism>
<feature type="domain" description="Carrier" evidence="6">
    <location>
        <begin position="553"/>
        <end position="630"/>
    </location>
</feature>
<dbReference type="InterPro" id="IPR020802">
    <property type="entry name" value="TesA-like"/>
</dbReference>
<gene>
    <name evidence="8" type="ORF">CKO40_13225</name>
</gene>